<dbReference type="EMBL" id="UZAG01017899">
    <property type="protein sequence ID" value="VDO37182.1"/>
    <property type="molecule type" value="Genomic_DNA"/>
</dbReference>
<name>A0A0R3QYR4_9BILA</name>
<reference evidence="1 2" key="2">
    <citation type="submission" date="2018-11" db="EMBL/GenBank/DDBJ databases">
        <authorList>
            <consortium name="Pathogen Informatics"/>
        </authorList>
    </citation>
    <scope>NUCLEOTIDE SEQUENCE [LARGE SCALE GENOMIC DNA]</scope>
</reference>
<proteinExistence type="predicted"/>
<keyword evidence="2" id="KW-1185">Reference proteome</keyword>
<evidence type="ECO:0000313" key="3">
    <source>
        <dbReference type="WBParaSite" id="BTMF_0001288801-mRNA-1"/>
    </source>
</evidence>
<gene>
    <name evidence="1" type="ORF">BTMF_LOCUS10900</name>
</gene>
<sequence>MRDCVGCTHMELVFPEFRTHSRMNNKIGLVFLLFFFLKKLWFNKTRTYLGRIKWHEII</sequence>
<dbReference type="Proteomes" id="UP000280834">
    <property type="component" value="Unassembled WGS sequence"/>
</dbReference>
<organism evidence="3">
    <name type="scientific">Brugia timori</name>
    <dbReference type="NCBI Taxonomy" id="42155"/>
    <lineage>
        <taxon>Eukaryota</taxon>
        <taxon>Metazoa</taxon>
        <taxon>Ecdysozoa</taxon>
        <taxon>Nematoda</taxon>
        <taxon>Chromadorea</taxon>
        <taxon>Rhabditida</taxon>
        <taxon>Spirurina</taxon>
        <taxon>Spiruromorpha</taxon>
        <taxon>Filarioidea</taxon>
        <taxon>Onchocercidae</taxon>
        <taxon>Brugia</taxon>
    </lineage>
</organism>
<evidence type="ECO:0000313" key="2">
    <source>
        <dbReference type="Proteomes" id="UP000280834"/>
    </source>
</evidence>
<protein>
    <submittedName>
        <fullName evidence="1 3">Uncharacterized protein</fullName>
    </submittedName>
</protein>
<evidence type="ECO:0000313" key="1">
    <source>
        <dbReference type="EMBL" id="VDO37182.1"/>
    </source>
</evidence>
<reference evidence="3" key="1">
    <citation type="submission" date="2017-02" db="UniProtKB">
        <authorList>
            <consortium name="WormBaseParasite"/>
        </authorList>
    </citation>
    <scope>IDENTIFICATION</scope>
</reference>
<accession>A0A0R3QYR4</accession>
<dbReference type="WBParaSite" id="BTMF_0001288801-mRNA-1">
    <property type="protein sequence ID" value="BTMF_0001288801-mRNA-1"/>
    <property type="gene ID" value="BTMF_0001288801"/>
</dbReference>
<dbReference type="AlphaFoldDB" id="A0A0R3QYR4"/>